<feature type="compositionally biased region" description="Basic and acidic residues" evidence="4">
    <location>
        <begin position="722"/>
        <end position="733"/>
    </location>
</feature>
<dbReference type="InterPro" id="IPR002110">
    <property type="entry name" value="Ankyrin_rpt"/>
</dbReference>
<evidence type="ECO:0000313" key="6">
    <source>
        <dbReference type="Proteomes" id="UP001174909"/>
    </source>
</evidence>
<feature type="region of interest" description="Disordered" evidence="4">
    <location>
        <begin position="783"/>
        <end position="878"/>
    </location>
</feature>
<dbReference type="EMBL" id="CASHTH010003076">
    <property type="protein sequence ID" value="CAI8040031.1"/>
    <property type="molecule type" value="Genomic_DNA"/>
</dbReference>
<dbReference type="AlphaFoldDB" id="A0AA35X542"/>
<protein>
    <submittedName>
        <fullName evidence="5">Ankyrin-2</fullName>
    </submittedName>
</protein>
<comment type="caution">
    <text evidence="5">The sequence shown here is derived from an EMBL/GenBank/DDBJ whole genome shotgun (WGS) entry which is preliminary data.</text>
</comment>
<sequence>MATAEPISKVCLSSPSAIERLYKSCDGGRGDEVERVLEGRVTQEDRTALANYKSKETGFTPLHRVCHHGHHQCIPPLLKQNADPHIWDHCGFAPIHCAARGNHTACVEFLINSRDCDVNEKTQFGETPFLIACLSGSLEVARYLYDSGGYGEEDSRGNNVLHYAAASDSAQLLLWLLSIHDFKALIDSPNNEGHTPLHHACALGCTNSLSALLHHNVIVSSLTPSTTHLLHPSSSSHPHTLSHSEVARQLGNSRCYEIVADSATPPPLPRVPTSTPFNREGSQVSEDVLRQTKSAALFPPLRSNSSGSRGSRLSLLPTTSLQRRGSLVGASRPVTLELRRSSSLRRGSSDSLLKRGVSEDDRRTYLQSRSSAHRLCRTLSRQSSSSVEQLLYDSTAYEPPPDILFTLPVNKKVLTSRSCKAYSSEHGLKLRVSKDYWSGENKSHGLHVCMGAAMHYSQTFPQGYTVVSPICFVSCRSRGPCRVSLTFPHALDATPDTTTPSRLVILSSATAKVDAGSQGPFFSPSERVLDPLDDIDFKVDRGLARFQTELCHPSLFAVAVRDTPGSIPLPLRCCLYVLYPVIEPTVSMVTGFDVEAYVGMNIPTVATAVMSWAEQHDLKMEETHFVMSGEHVTVSADLLPPHQTDWDVSRRGDGKFLYNQVSLTQHTDRDSYSHQLVYPHRERFFIEPKSAASAVKCRISVSNSIRELSYLLVIPFSPKKEATPDLASPEHRHSLPLSSHPLPPNRRYSLPYPSSSRSSFRVVSPTHTPSHFPQVLLTQTLPMASPPYHSLSPHSSSARPDSSRHSPPPPSTGRPISDTSYPAPSATVSHSPPPLSSGATTAPSRSPLLPSATFLEHSPSPSSAMTIAGRSSPRRTVVGTLPNRSPVLYLPNGAHHHSESQV</sequence>
<dbReference type="Pfam" id="PF12796">
    <property type="entry name" value="Ank_2"/>
    <property type="match status" value="2"/>
</dbReference>
<dbReference type="PROSITE" id="PS50297">
    <property type="entry name" value="ANK_REP_REGION"/>
    <property type="match status" value="1"/>
</dbReference>
<keyword evidence="1" id="KW-0677">Repeat</keyword>
<evidence type="ECO:0000256" key="1">
    <source>
        <dbReference type="ARBA" id="ARBA00022737"/>
    </source>
</evidence>
<keyword evidence="2 3" id="KW-0040">ANK repeat</keyword>
<feature type="region of interest" description="Disordered" evidence="4">
    <location>
        <begin position="722"/>
        <end position="767"/>
    </location>
</feature>
<dbReference type="Gene3D" id="1.25.40.20">
    <property type="entry name" value="Ankyrin repeat-containing domain"/>
    <property type="match status" value="1"/>
</dbReference>
<dbReference type="PROSITE" id="PS50088">
    <property type="entry name" value="ANK_REPEAT"/>
    <property type="match status" value="1"/>
</dbReference>
<evidence type="ECO:0000313" key="5">
    <source>
        <dbReference type="EMBL" id="CAI8040031.1"/>
    </source>
</evidence>
<dbReference type="PANTHER" id="PTHR24173:SF74">
    <property type="entry name" value="ANKYRIN REPEAT DOMAIN-CONTAINING PROTEIN 16"/>
    <property type="match status" value="1"/>
</dbReference>
<evidence type="ECO:0000256" key="3">
    <source>
        <dbReference type="PROSITE-ProRule" id="PRU00023"/>
    </source>
</evidence>
<feature type="region of interest" description="Disordered" evidence="4">
    <location>
        <begin position="261"/>
        <end position="328"/>
    </location>
</feature>
<reference evidence="5" key="1">
    <citation type="submission" date="2023-03" db="EMBL/GenBank/DDBJ databases">
        <authorList>
            <person name="Steffen K."/>
            <person name="Cardenas P."/>
        </authorList>
    </citation>
    <scope>NUCLEOTIDE SEQUENCE</scope>
</reference>
<feature type="compositionally biased region" description="Low complexity" evidence="4">
    <location>
        <begin position="300"/>
        <end position="324"/>
    </location>
</feature>
<evidence type="ECO:0000256" key="2">
    <source>
        <dbReference type="ARBA" id="ARBA00023043"/>
    </source>
</evidence>
<evidence type="ECO:0000256" key="4">
    <source>
        <dbReference type="SAM" id="MobiDB-lite"/>
    </source>
</evidence>
<name>A0AA35X542_GEOBA</name>
<proteinExistence type="predicted"/>
<keyword evidence="6" id="KW-1185">Reference proteome</keyword>
<dbReference type="InterPro" id="IPR036770">
    <property type="entry name" value="Ankyrin_rpt-contain_sf"/>
</dbReference>
<feature type="compositionally biased region" description="Low complexity" evidence="4">
    <location>
        <begin position="735"/>
        <end position="765"/>
    </location>
</feature>
<dbReference type="PANTHER" id="PTHR24173">
    <property type="entry name" value="ANKYRIN REPEAT CONTAINING"/>
    <property type="match status" value="1"/>
</dbReference>
<dbReference type="SMART" id="SM00248">
    <property type="entry name" value="ANK"/>
    <property type="match status" value="5"/>
</dbReference>
<accession>A0AA35X542</accession>
<feature type="compositionally biased region" description="Polar residues" evidence="4">
    <location>
        <begin position="818"/>
        <end position="830"/>
    </location>
</feature>
<organism evidence="5 6">
    <name type="scientific">Geodia barretti</name>
    <name type="common">Barrett's horny sponge</name>
    <dbReference type="NCBI Taxonomy" id="519541"/>
    <lineage>
        <taxon>Eukaryota</taxon>
        <taxon>Metazoa</taxon>
        <taxon>Porifera</taxon>
        <taxon>Demospongiae</taxon>
        <taxon>Heteroscleromorpha</taxon>
        <taxon>Tetractinellida</taxon>
        <taxon>Astrophorina</taxon>
        <taxon>Geodiidae</taxon>
        <taxon>Geodia</taxon>
    </lineage>
</organism>
<dbReference type="Proteomes" id="UP001174909">
    <property type="component" value="Unassembled WGS sequence"/>
</dbReference>
<dbReference type="SUPFAM" id="SSF48403">
    <property type="entry name" value="Ankyrin repeat"/>
    <property type="match status" value="1"/>
</dbReference>
<feature type="repeat" description="ANK" evidence="3">
    <location>
        <begin position="57"/>
        <end position="89"/>
    </location>
</feature>
<gene>
    <name evidence="5" type="ORF">GBAR_LOCUS22323</name>
</gene>
<feature type="compositionally biased region" description="Low complexity" evidence="4">
    <location>
        <begin position="786"/>
        <end position="800"/>
    </location>
</feature>